<protein>
    <submittedName>
        <fullName evidence="12">Methyl-accepting chemotaxis sensory transducer</fullName>
    </submittedName>
</protein>
<evidence type="ECO:0000256" key="7">
    <source>
        <dbReference type="PROSITE-ProRule" id="PRU00284"/>
    </source>
</evidence>
<keyword evidence="3 9" id="KW-1133">Transmembrane helix</keyword>
<keyword evidence="4 9" id="KW-0472">Membrane</keyword>
<dbReference type="EMBL" id="CP002771">
    <property type="protein sequence ID" value="AEF56287.1"/>
    <property type="molecule type" value="Genomic_DNA"/>
</dbReference>
<evidence type="ECO:0000256" key="2">
    <source>
        <dbReference type="ARBA" id="ARBA00022692"/>
    </source>
</evidence>
<evidence type="ECO:0000256" key="8">
    <source>
        <dbReference type="SAM" id="Coils"/>
    </source>
</evidence>
<proteinExistence type="inferred from homology"/>
<dbReference type="RefSeq" id="WP_013797757.1">
    <property type="nucleotide sequence ID" value="NC_015559.1"/>
</dbReference>
<keyword evidence="8" id="KW-0175">Coiled coil</keyword>
<dbReference type="Pfam" id="PF00015">
    <property type="entry name" value="MCPsignal"/>
    <property type="match status" value="1"/>
</dbReference>
<dbReference type="SUPFAM" id="SSF58104">
    <property type="entry name" value="Methyl-accepting chemotaxis protein (MCP) signaling domain"/>
    <property type="match status" value="1"/>
</dbReference>
<dbReference type="HOGENOM" id="CLU_000445_107_19_6"/>
<dbReference type="PROSITE" id="PS50111">
    <property type="entry name" value="CHEMOTAXIS_TRANSDUC_2"/>
    <property type="match status" value="1"/>
</dbReference>
<keyword evidence="2 9" id="KW-0812">Transmembrane</keyword>
<dbReference type="InterPro" id="IPR004089">
    <property type="entry name" value="MCPsignal_dom"/>
</dbReference>
<feature type="domain" description="HAMP" evidence="11">
    <location>
        <begin position="311"/>
        <end position="364"/>
    </location>
</feature>
<feature type="coiled-coil region" evidence="8">
    <location>
        <begin position="430"/>
        <end position="467"/>
    </location>
</feature>
<dbReference type="eggNOG" id="COG0840">
    <property type="taxonomic scope" value="Bacteria"/>
</dbReference>
<evidence type="ECO:0000259" key="10">
    <source>
        <dbReference type="PROSITE" id="PS50111"/>
    </source>
</evidence>
<keyword evidence="5 7" id="KW-0807">Transducer</keyword>
<evidence type="ECO:0000256" key="5">
    <source>
        <dbReference type="ARBA" id="ARBA00023224"/>
    </source>
</evidence>
<reference evidence="12 13" key="1">
    <citation type="journal article" date="2012" name="Stand. Genomic Sci.">
        <title>Complete genome sequence of Marinomonas posidonica type strain (IVIA-Po-181(T)).</title>
        <authorList>
            <person name="Lucas-Elio P."/>
            <person name="Goodwin L."/>
            <person name="Woyke T."/>
            <person name="Pitluck S."/>
            <person name="Nolan M."/>
            <person name="Kyrpides N.C."/>
            <person name="Detter J.C."/>
            <person name="Copeland A."/>
            <person name="Lu M."/>
            <person name="Bruce D."/>
            <person name="Detter C."/>
            <person name="Tapia R."/>
            <person name="Han S."/>
            <person name="Land M.L."/>
            <person name="Ivanova N."/>
            <person name="Mikhailova N."/>
            <person name="Johnston A.W."/>
            <person name="Sanchez-Amat A."/>
        </authorList>
    </citation>
    <scope>NUCLEOTIDE SEQUENCE [LARGE SCALE GENOMIC DNA]</scope>
    <source>
        <strain evidence="13">CECT 7376 / NCIMB 14433 / IVIA-Po-181</strain>
    </source>
</reference>
<dbReference type="InterPro" id="IPR003660">
    <property type="entry name" value="HAMP_dom"/>
</dbReference>
<evidence type="ECO:0000256" key="4">
    <source>
        <dbReference type="ARBA" id="ARBA00023136"/>
    </source>
</evidence>
<dbReference type="CDD" id="cd06225">
    <property type="entry name" value="HAMP"/>
    <property type="match status" value="1"/>
</dbReference>
<evidence type="ECO:0000256" key="6">
    <source>
        <dbReference type="ARBA" id="ARBA00029447"/>
    </source>
</evidence>
<feature type="domain" description="Methyl-accepting transducer" evidence="10">
    <location>
        <begin position="369"/>
        <end position="605"/>
    </location>
</feature>
<name>F6CTC1_MARPP</name>
<dbReference type="STRING" id="491952.Mar181_3266"/>
<gene>
    <name evidence="12" type="ordered locus">Mar181_3266</name>
</gene>
<dbReference type="Proteomes" id="UP000009230">
    <property type="component" value="Chromosome"/>
</dbReference>
<keyword evidence="13" id="KW-1185">Reference proteome</keyword>
<sequence>MSWNRLSIRSRMFTVLSLLLVVSFISSALLGTLSTINFELDKLKKETFPHYLTDLSTKISLEILPLVTVSKLMANDTLVERFLRNGEMDTQMPLVGEKMKSIKEMVGSDTVFYVFETNKGLEYIENNGEFSSMLLEKYPYKQFYPDFLATGKEYELNLQYATEMLYINYRSDAVNSKTNTPYAVAGLGIKASKLIAMVNKLHIGDDGRAMLVTESGVIQVKGDSSYTQEINKQHLTKWISNKSDITIDEIEIDGSLHYFGAMWIPALSRFIVIDVPRSQIMAPIYQQLRKDFIAAIVFIFITLGVLYFLIGTLTKPIIRIASDVRNVAQNLDLSYKIITPDQAEIGTLAGAINQLIATLKGSLTTVNQAVSTTDNAIGGLNQQADQLFQASENEKESVHRIFVLTKDITEQSAQVTSLAMQAGELSHQSNSELKQANQEVKNSLVFLEELEGDMAQSKLSLVELNDNIEKIMSVLDVITSISEQTNLLALNAAIEAARAGEHGRGFAVVSDEVRMLSQRTSQSTSEIQEIITQLRNASSQMTNQVDMACDKSADTLGSQKSVAEKVAALDAFLQQLFDMNEQVAERAGIQDTAVTEINTQLEMLADQSEHTGGLFDQSRTATESIGNEMAHLKEKISTFQGI</sequence>
<comment type="subcellular location">
    <subcellularLocation>
        <location evidence="1">Membrane</location>
        <topology evidence="1">Multi-pass membrane protein</topology>
    </subcellularLocation>
</comment>
<accession>F6CTC1</accession>
<dbReference type="SMART" id="SM00304">
    <property type="entry name" value="HAMP"/>
    <property type="match status" value="1"/>
</dbReference>
<evidence type="ECO:0000256" key="9">
    <source>
        <dbReference type="SAM" id="Phobius"/>
    </source>
</evidence>
<evidence type="ECO:0000256" key="1">
    <source>
        <dbReference type="ARBA" id="ARBA00004141"/>
    </source>
</evidence>
<dbReference type="OrthoDB" id="5845863at2"/>
<dbReference type="Pfam" id="PF00672">
    <property type="entry name" value="HAMP"/>
    <property type="match status" value="1"/>
</dbReference>
<feature type="transmembrane region" description="Helical" evidence="9">
    <location>
        <begin position="292"/>
        <end position="310"/>
    </location>
</feature>
<evidence type="ECO:0000313" key="12">
    <source>
        <dbReference type="EMBL" id="AEF56287.1"/>
    </source>
</evidence>
<organism evidence="12 13">
    <name type="scientific">Marinomonas posidonica (strain CECT 7376 / NCIMB 14433 / IVIA-Po-181)</name>
    <dbReference type="NCBI Taxonomy" id="491952"/>
    <lineage>
        <taxon>Bacteria</taxon>
        <taxon>Pseudomonadati</taxon>
        <taxon>Pseudomonadota</taxon>
        <taxon>Gammaproteobacteria</taxon>
        <taxon>Oceanospirillales</taxon>
        <taxon>Oceanospirillaceae</taxon>
        <taxon>Marinomonas</taxon>
    </lineage>
</organism>
<evidence type="ECO:0000259" key="11">
    <source>
        <dbReference type="PROSITE" id="PS50885"/>
    </source>
</evidence>
<dbReference type="GO" id="GO:0007165">
    <property type="term" value="P:signal transduction"/>
    <property type="evidence" value="ECO:0007669"/>
    <property type="project" value="UniProtKB-KW"/>
</dbReference>
<dbReference type="Gene3D" id="3.30.450.20">
    <property type="entry name" value="PAS domain"/>
    <property type="match status" value="1"/>
</dbReference>
<dbReference type="KEGG" id="mpc:Mar181_3266"/>
<comment type="similarity">
    <text evidence="6">Belongs to the methyl-accepting chemotaxis (MCP) protein family.</text>
</comment>
<evidence type="ECO:0000256" key="3">
    <source>
        <dbReference type="ARBA" id="ARBA00022989"/>
    </source>
</evidence>
<dbReference type="SMART" id="SM00283">
    <property type="entry name" value="MA"/>
    <property type="match status" value="1"/>
</dbReference>
<dbReference type="PANTHER" id="PTHR32089">
    <property type="entry name" value="METHYL-ACCEPTING CHEMOTAXIS PROTEIN MCPB"/>
    <property type="match status" value="1"/>
</dbReference>
<dbReference type="AlphaFoldDB" id="F6CTC1"/>
<dbReference type="PROSITE" id="PS50885">
    <property type="entry name" value="HAMP"/>
    <property type="match status" value="1"/>
</dbReference>
<dbReference type="PANTHER" id="PTHR32089:SF119">
    <property type="entry name" value="METHYL-ACCEPTING CHEMOTAXIS PROTEIN CTPL"/>
    <property type="match status" value="1"/>
</dbReference>
<dbReference type="GO" id="GO:0016020">
    <property type="term" value="C:membrane"/>
    <property type="evidence" value="ECO:0007669"/>
    <property type="project" value="UniProtKB-SubCell"/>
</dbReference>
<dbReference type="GO" id="GO:0006935">
    <property type="term" value="P:chemotaxis"/>
    <property type="evidence" value="ECO:0007669"/>
    <property type="project" value="UniProtKB-ARBA"/>
</dbReference>
<evidence type="ECO:0000313" key="13">
    <source>
        <dbReference type="Proteomes" id="UP000009230"/>
    </source>
</evidence>
<feature type="transmembrane region" description="Helical" evidence="9">
    <location>
        <begin position="255"/>
        <end position="272"/>
    </location>
</feature>
<dbReference type="Gene3D" id="1.10.287.950">
    <property type="entry name" value="Methyl-accepting chemotaxis protein"/>
    <property type="match status" value="1"/>
</dbReference>